<gene>
    <name evidence="1" type="ORF">EIP75_09390</name>
</gene>
<dbReference type="EMBL" id="RSED01000006">
    <property type="protein sequence ID" value="RRS04626.1"/>
    <property type="molecule type" value="Genomic_DNA"/>
</dbReference>
<evidence type="ECO:0008006" key="3">
    <source>
        <dbReference type="Google" id="ProtNLM"/>
    </source>
</evidence>
<reference evidence="1 2" key="1">
    <citation type="submission" date="2018-12" db="EMBL/GenBank/DDBJ databases">
        <title>The whole draft genome of Aquabacterium sp. SJQ9.</title>
        <authorList>
            <person name="Sun L."/>
            <person name="Gao X."/>
            <person name="Chen W."/>
            <person name="Huang K."/>
        </authorList>
    </citation>
    <scope>NUCLEOTIDE SEQUENCE [LARGE SCALE GENOMIC DNA]</scope>
    <source>
        <strain evidence="1 2">SJQ9</strain>
    </source>
</reference>
<dbReference type="Proteomes" id="UP000269265">
    <property type="component" value="Unassembled WGS sequence"/>
</dbReference>
<sequence length="212" mass="23706">MSKNIKLVKTLETDTPIQEIDARWAHLALYPDIMPSLQRVKPLGDHHWLWQQADGDWTVDHVQRRPLEMVRWHARRDEVVCLASVLFIPLKSAGQTRVVYTLNYPNGIGPDALVEEIEADMATTLRRSAGLIDRPADEETSAALANGLAHADQGAQEALAQVIESGELLQTTLSQAADAWARSMTDSLKLINTGLWQSTHERSPDTREELKV</sequence>
<comment type="caution">
    <text evidence="1">The sequence shown here is derived from an EMBL/GenBank/DDBJ whole genome shotgun (WGS) entry which is preliminary data.</text>
</comment>
<accession>A0A426VCM3</accession>
<organism evidence="1 2">
    <name type="scientific">Aquabacterium soli</name>
    <dbReference type="NCBI Taxonomy" id="2493092"/>
    <lineage>
        <taxon>Bacteria</taxon>
        <taxon>Pseudomonadati</taxon>
        <taxon>Pseudomonadota</taxon>
        <taxon>Betaproteobacteria</taxon>
        <taxon>Burkholderiales</taxon>
        <taxon>Aquabacterium</taxon>
    </lineage>
</organism>
<dbReference type="OrthoDB" id="3695445at2"/>
<dbReference type="RefSeq" id="WP_125243000.1">
    <property type="nucleotide sequence ID" value="NZ_RSED01000006.1"/>
</dbReference>
<proteinExistence type="predicted"/>
<keyword evidence="2" id="KW-1185">Reference proteome</keyword>
<evidence type="ECO:0000313" key="1">
    <source>
        <dbReference type="EMBL" id="RRS04626.1"/>
    </source>
</evidence>
<dbReference type="SUPFAM" id="SSF55961">
    <property type="entry name" value="Bet v1-like"/>
    <property type="match status" value="1"/>
</dbReference>
<name>A0A426VCM3_9BURK</name>
<protein>
    <recommendedName>
        <fullName evidence="3">SRPBCC family protein</fullName>
    </recommendedName>
</protein>
<dbReference type="InterPro" id="IPR023393">
    <property type="entry name" value="START-like_dom_sf"/>
</dbReference>
<dbReference type="Gene3D" id="3.30.530.20">
    <property type="match status" value="1"/>
</dbReference>
<evidence type="ECO:0000313" key="2">
    <source>
        <dbReference type="Proteomes" id="UP000269265"/>
    </source>
</evidence>
<dbReference type="AlphaFoldDB" id="A0A426VCM3"/>